<proteinExistence type="predicted"/>
<dbReference type="GO" id="GO:0005737">
    <property type="term" value="C:cytoplasm"/>
    <property type="evidence" value="ECO:0007669"/>
    <property type="project" value="UniProtKB-SubCell"/>
</dbReference>
<feature type="domain" description="CNH" evidence="6">
    <location>
        <begin position="42"/>
        <end position="325"/>
    </location>
</feature>
<dbReference type="GO" id="GO:0006914">
    <property type="term" value="P:autophagy"/>
    <property type="evidence" value="ECO:0007669"/>
    <property type="project" value="TreeGrafter"/>
</dbReference>
<comment type="subcellular location">
    <subcellularLocation>
        <location evidence="1">Cytoplasm</location>
    </subcellularLocation>
</comment>
<dbReference type="Proteomes" id="UP000193944">
    <property type="component" value="Unassembled WGS sequence"/>
</dbReference>
<evidence type="ECO:0000313" key="8">
    <source>
        <dbReference type="Proteomes" id="UP000193944"/>
    </source>
</evidence>
<reference evidence="7 8" key="1">
    <citation type="submission" date="2016-08" db="EMBL/GenBank/DDBJ databases">
        <title>A Parts List for Fungal Cellulosomes Revealed by Comparative Genomics.</title>
        <authorList>
            <consortium name="DOE Joint Genome Institute"/>
            <person name="Haitjema C.H."/>
            <person name="Gilmore S.P."/>
            <person name="Henske J.K."/>
            <person name="Solomon K.V."/>
            <person name="De Groot R."/>
            <person name="Kuo A."/>
            <person name="Mondo S.J."/>
            <person name="Salamov A.A."/>
            <person name="Labutti K."/>
            <person name="Zhao Z."/>
            <person name="Chiniquy J."/>
            <person name="Barry K."/>
            <person name="Brewer H.M."/>
            <person name="Purvine S.O."/>
            <person name="Wright A.T."/>
            <person name="Boxma B."/>
            <person name="Van Alen T."/>
            <person name="Hackstein J.H."/>
            <person name="Baker S.E."/>
            <person name="Grigoriev I.V."/>
            <person name="O'Malley M.A."/>
        </authorList>
    </citation>
    <scope>NUCLEOTIDE SEQUENCE [LARGE SCALE GENOMIC DNA]</scope>
    <source>
        <strain evidence="7 8">S4</strain>
    </source>
</reference>
<gene>
    <name evidence="7" type="ORF">BCR32DRAFT_128291</name>
</gene>
<dbReference type="InterPro" id="IPR036322">
    <property type="entry name" value="WD40_repeat_dom_sf"/>
</dbReference>
<evidence type="ECO:0000256" key="1">
    <source>
        <dbReference type="ARBA" id="ARBA00004496"/>
    </source>
</evidence>
<dbReference type="SUPFAM" id="SSF50978">
    <property type="entry name" value="WD40 repeat-like"/>
    <property type="match status" value="1"/>
</dbReference>
<evidence type="ECO:0000259" key="6">
    <source>
        <dbReference type="PROSITE" id="PS50219"/>
    </source>
</evidence>
<dbReference type="STRING" id="1754192.A0A1Y1XFF5"/>
<dbReference type="AlphaFoldDB" id="A0A1Y1XFF5"/>
<evidence type="ECO:0000256" key="4">
    <source>
        <dbReference type="ARBA" id="ARBA00022927"/>
    </source>
</evidence>
<evidence type="ECO:0000256" key="2">
    <source>
        <dbReference type="ARBA" id="ARBA00022448"/>
    </source>
</evidence>
<evidence type="ECO:0000256" key="5">
    <source>
        <dbReference type="PROSITE-ProRule" id="PRU01006"/>
    </source>
</evidence>
<comment type="caution">
    <text evidence="7">The sequence shown here is derived from an EMBL/GenBank/DDBJ whole genome shotgun (WGS) entry which is preliminary data.</text>
</comment>
<dbReference type="Pfam" id="PF10366">
    <property type="entry name" value="Vps39_1"/>
    <property type="match status" value="1"/>
</dbReference>
<dbReference type="PROSITE" id="PS50236">
    <property type="entry name" value="CHCR"/>
    <property type="match status" value="1"/>
</dbReference>
<dbReference type="InterPro" id="IPR000547">
    <property type="entry name" value="Clathrin_H-chain/VPS_repeat"/>
</dbReference>
<keyword evidence="2" id="KW-0813">Transport</keyword>
<dbReference type="InterPro" id="IPR032914">
    <property type="entry name" value="Vam6/VPS39/TRAP1"/>
</dbReference>
<accession>A0A1Y1XFF5</accession>
<keyword evidence="3" id="KW-0963">Cytoplasm</keyword>
<dbReference type="OrthoDB" id="10258882at2759"/>
<dbReference type="InterPro" id="IPR001180">
    <property type="entry name" value="CNH_dom"/>
</dbReference>
<dbReference type="PANTHER" id="PTHR12894:SF27">
    <property type="entry name" value="TRANSFORMING GROWTH FACTOR-BETA RECEPTOR-ASSOCIATED PROTEIN 1"/>
    <property type="match status" value="1"/>
</dbReference>
<feature type="repeat" description="CHCR" evidence="5">
    <location>
        <begin position="467"/>
        <end position="625"/>
    </location>
</feature>
<dbReference type="EMBL" id="MCFG01000052">
    <property type="protein sequence ID" value="ORX84453.1"/>
    <property type="molecule type" value="Genomic_DNA"/>
</dbReference>
<reference evidence="7 8" key="2">
    <citation type="submission" date="2016-08" db="EMBL/GenBank/DDBJ databases">
        <title>Pervasive Adenine N6-methylation of Active Genes in Fungi.</title>
        <authorList>
            <consortium name="DOE Joint Genome Institute"/>
            <person name="Mondo S.J."/>
            <person name="Dannebaum R.O."/>
            <person name="Kuo R.C."/>
            <person name="Labutti K."/>
            <person name="Haridas S."/>
            <person name="Kuo A."/>
            <person name="Salamov A."/>
            <person name="Ahrendt S.R."/>
            <person name="Lipzen A."/>
            <person name="Sullivan W."/>
            <person name="Andreopoulos W.B."/>
            <person name="Clum A."/>
            <person name="Lindquist E."/>
            <person name="Daum C."/>
            <person name="Ramamoorthy G.K."/>
            <person name="Gryganskyi A."/>
            <person name="Culley D."/>
            <person name="Magnuson J.K."/>
            <person name="James T.Y."/>
            <person name="O'Malley M.A."/>
            <person name="Stajich J.E."/>
            <person name="Spatafora J.W."/>
            <person name="Visel A."/>
            <person name="Grigoriev I.V."/>
        </authorList>
    </citation>
    <scope>NUCLEOTIDE SEQUENCE [LARGE SCALE GENOMIC DNA]</scope>
    <source>
        <strain evidence="7 8">S4</strain>
    </source>
</reference>
<keyword evidence="4" id="KW-0653">Protein transport</keyword>
<dbReference type="PANTHER" id="PTHR12894">
    <property type="entry name" value="CNH DOMAIN CONTAINING"/>
    <property type="match status" value="1"/>
</dbReference>
<keyword evidence="8" id="KW-1185">Reference proteome</keyword>
<evidence type="ECO:0000313" key="7">
    <source>
        <dbReference type="EMBL" id="ORX84453.1"/>
    </source>
</evidence>
<dbReference type="PROSITE" id="PS50219">
    <property type="entry name" value="CNH"/>
    <property type="match status" value="1"/>
</dbReference>
<evidence type="ECO:0000256" key="3">
    <source>
        <dbReference type="ARBA" id="ARBA00022490"/>
    </source>
</evidence>
<dbReference type="InterPro" id="IPR019452">
    <property type="entry name" value="VPS39/TGF_beta_rcpt-assoc_1"/>
</dbReference>
<protein>
    <recommendedName>
        <fullName evidence="6">CNH domain-containing protein</fullName>
    </recommendedName>
</protein>
<sequence length="984" mass="114902">MLVPNNEPFFLIELLDKIPLEKTGFRNPLFPIRNTNAQLNSNVQIEYIETWDKNIYIGTSDGSVIHFIINKYPDTENKFINGTLPYYKSECQFVQRKTISDKKPINKIIVIPSESILLVLCDNTIIFLDSKSLNNVSTSKISPIKNVLNVCTNEAIISNLQICIAKKHSIEYINFDHGVHQLMELPHNYSNCILQMRCYSNKVCIADNSSYNIFDITTGESISLFSYNQAYGRPLLNTLDEDEFMFVTSTAQGMGLGVFVSSRGDATRGTLQWQYYPNSIAYQYPYILALMDDNTLDIHNILDQRLIQRIHIPKDMQNLRIINSKLIFNNNNQKNEEKNLNIKILLYSNSKLYALTMKPIDFQLKEMMNEKYVNYALFLLEHNILKEEYQIEIKEAKLRQYYRNAGYVLMNEMLFDDALEFFQKGNVSPIILINLFEEYRIPSLVTSPVKAENNEMETDSINALIKRHLNKNYKDIDETTKESFSQAFYENAKNMLMKYLKYARNNKISSGKKQEIDTTLLKLYVESNNNELYNLIKNENHCGIEESIEVLKEKNKYYAMGLLYESKGLYQKALDIWIKIESKQLKDLDFPGIRFIVDFISNVDDKELVWKYSKWVLKEDQQLGAKIFMSDKHTDLDANSVVSYLNQHWNEAALMYLEYLVKDLKSDNTVFHTNLGLNYINSIIKYTESSLDELKRIDQEYNNFSENQSYISYLKTIKSNKIVDSRLKFINFINESDYCNVSDILKKINSYDVLMIEKVYLYSKSYEHEKALKILLYQLNDYVGAEEYCHNNQKKIEKQKNNNDNTTSTPITPTPVVDINENTYLQNKNSQHSSSNLFLNTVQKKNESLYLTLLRLYMKMENRDLLAPKIIKVLNTSYQEFPLKEVLDIIPLHWSVNMLNNYLTRSLKNSVHVDQQTKIIKNIVQGENKNVKFALTKYLDKTKPIIIDNNSKCSLCDNEIFDDNFIKTSDGNIVHFNCYNKNNK</sequence>
<dbReference type="Pfam" id="PF00780">
    <property type="entry name" value="CNH"/>
    <property type="match status" value="1"/>
</dbReference>
<name>A0A1Y1XFF5_9FUNG</name>
<dbReference type="GO" id="GO:0034058">
    <property type="term" value="P:endosomal vesicle fusion"/>
    <property type="evidence" value="ECO:0007669"/>
    <property type="project" value="TreeGrafter"/>
</dbReference>
<dbReference type="GO" id="GO:0006886">
    <property type="term" value="P:intracellular protein transport"/>
    <property type="evidence" value="ECO:0007669"/>
    <property type="project" value="UniProtKB-UniRule"/>
</dbReference>
<organism evidence="7 8">
    <name type="scientific">Anaeromyces robustus</name>
    <dbReference type="NCBI Taxonomy" id="1754192"/>
    <lineage>
        <taxon>Eukaryota</taxon>
        <taxon>Fungi</taxon>
        <taxon>Fungi incertae sedis</taxon>
        <taxon>Chytridiomycota</taxon>
        <taxon>Chytridiomycota incertae sedis</taxon>
        <taxon>Neocallimastigomycetes</taxon>
        <taxon>Neocallimastigales</taxon>
        <taxon>Neocallimastigaceae</taxon>
        <taxon>Anaeromyces</taxon>
    </lineage>
</organism>
<dbReference type="GO" id="GO:0016020">
    <property type="term" value="C:membrane"/>
    <property type="evidence" value="ECO:0007669"/>
    <property type="project" value="TreeGrafter"/>
</dbReference>